<dbReference type="RefSeq" id="WP_007416111.1">
    <property type="nucleotide sequence ID" value="NZ_ABOX02000023.1"/>
</dbReference>
<comment type="caution">
    <text evidence="3">The sequence shown here is derived from an EMBL/GenBank/DDBJ whole genome shotgun (WGS) entry which is preliminary data.</text>
</comment>
<evidence type="ECO:0000256" key="1">
    <source>
        <dbReference type="PROSITE-ProRule" id="PRU00169"/>
    </source>
</evidence>
<dbReference type="AlphaFoldDB" id="B9XJW8"/>
<evidence type="ECO:0000259" key="2">
    <source>
        <dbReference type="PROSITE" id="PS50110"/>
    </source>
</evidence>
<dbReference type="InterPro" id="IPR001789">
    <property type="entry name" value="Sig_transdc_resp-reg_receiver"/>
</dbReference>
<evidence type="ECO:0000313" key="3">
    <source>
        <dbReference type="EMBL" id="EEF59791.1"/>
    </source>
</evidence>
<dbReference type="STRING" id="320771.Cflav_PD2798"/>
<protein>
    <submittedName>
        <fullName evidence="3">Response regulator receiver protein</fullName>
    </submittedName>
</protein>
<name>B9XJW8_PEDPL</name>
<organism evidence="3 4">
    <name type="scientific">Pedosphaera parvula (strain Ellin514)</name>
    <dbReference type="NCBI Taxonomy" id="320771"/>
    <lineage>
        <taxon>Bacteria</taxon>
        <taxon>Pseudomonadati</taxon>
        <taxon>Verrucomicrobiota</taxon>
        <taxon>Pedosphaerae</taxon>
        <taxon>Pedosphaerales</taxon>
        <taxon>Pedosphaeraceae</taxon>
        <taxon>Pedosphaera</taxon>
    </lineage>
</organism>
<dbReference type="PROSITE" id="PS50110">
    <property type="entry name" value="RESPONSE_REGULATORY"/>
    <property type="match status" value="1"/>
</dbReference>
<dbReference type="Pfam" id="PF00072">
    <property type="entry name" value="Response_reg"/>
    <property type="match status" value="1"/>
</dbReference>
<reference evidence="3 4" key="1">
    <citation type="journal article" date="2011" name="J. Bacteriol.">
        <title>Genome sequence of 'Pedosphaera parvula' Ellin514, an aerobic Verrucomicrobial isolate from pasture soil.</title>
        <authorList>
            <person name="Kant R."/>
            <person name="van Passel M.W."/>
            <person name="Sangwan P."/>
            <person name="Palva A."/>
            <person name="Lucas S."/>
            <person name="Copeland A."/>
            <person name="Lapidus A."/>
            <person name="Glavina Del Rio T."/>
            <person name="Dalin E."/>
            <person name="Tice H."/>
            <person name="Bruce D."/>
            <person name="Goodwin L."/>
            <person name="Pitluck S."/>
            <person name="Chertkov O."/>
            <person name="Larimer F.W."/>
            <person name="Land M.L."/>
            <person name="Hauser L."/>
            <person name="Brettin T.S."/>
            <person name="Detter J.C."/>
            <person name="Han S."/>
            <person name="de Vos W.M."/>
            <person name="Janssen P.H."/>
            <person name="Smidt H."/>
        </authorList>
    </citation>
    <scope>NUCLEOTIDE SEQUENCE [LARGE SCALE GENOMIC DNA]</scope>
    <source>
        <strain evidence="3 4">Ellin514</strain>
    </source>
</reference>
<evidence type="ECO:0000313" key="4">
    <source>
        <dbReference type="Proteomes" id="UP000003688"/>
    </source>
</evidence>
<dbReference type="SUPFAM" id="SSF52172">
    <property type="entry name" value="CheY-like"/>
    <property type="match status" value="1"/>
</dbReference>
<dbReference type="PANTHER" id="PTHR44520:SF1">
    <property type="entry name" value="TWO-COMPONENT SYSTEM REGULATORY PROTEIN"/>
    <property type="match status" value="1"/>
</dbReference>
<keyword evidence="4" id="KW-1185">Reference proteome</keyword>
<proteinExistence type="predicted"/>
<dbReference type="EMBL" id="ABOX02000023">
    <property type="protein sequence ID" value="EEF59791.1"/>
    <property type="molecule type" value="Genomic_DNA"/>
</dbReference>
<keyword evidence="1" id="KW-0597">Phosphoprotein</keyword>
<feature type="domain" description="Response regulatory" evidence="2">
    <location>
        <begin position="6"/>
        <end position="133"/>
    </location>
</feature>
<dbReference type="SMART" id="SM00448">
    <property type="entry name" value="REC"/>
    <property type="match status" value="1"/>
</dbReference>
<dbReference type="InterPro" id="IPR052893">
    <property type="entry name" value="TCS_response_regulator"/>
</dbReference>
<accession>B9XJW8</accession>
<dbReference type="GO" id="GO:0000160">
    <property type="term" value="P:phosphorelay signal transduction system"/>
    <property type="evidence" value="ECO:0007669"/>
    <property type="project" value="InterPro"/>
</dbReference>
<gene>
    <name evidence="3" type="ORF">Cflav_PD2798</name>
</gene>
<feature type="modified residue" description="4-aspartylphosphate" evidence="1">
    <location>
        <position position="67"/>
    </location>
</feature>
<dbReference type="Proteomes" id="UP000003688">
    <property type="component" value="Unassembled WGS sequence"/>
</dbReference>
<dbReference type="PANTHER" id="PTHR44520">
    <property type="entry name" value="RESPONSE REGULATOR RCP1-RELATED"/>
    <property type="match status" value="1"/>
</dbReference>
<sequence>MSPPFKVLVADDSEEDRFLLERCIRRNSWLQLIGAVSDGRQVLQWLAGDGRYSDRLMFPFPDLLLLDAIMVEANALQILNWLYNHPFPELKVVIFTGSSTPAACEEYLRQGAHACYQKAVDFGELKKDVGQVADALRAGSYNFASPQLV</sequence>
<dbReference type="InterPro" id="IPR011006">
    <property type="entry name" value="CheY-like_superfamily"/>
</dbReference>
<dbReference type="OrthoDB" id="192140at2"/>
<dbReference type="Gene3D" id="3.40.50.2300">
    <property type="match status" value="1"/>
</dbReference>